<comment type="caution">
    <text evidence="2">The sequence shown here is derived from an EMBL/GenBank/DDBJ whole genome shotgun (WGS) entry which is preliminary data.</text>
</comment>
<gene>
    <name evidence="2" type="ORF">P7G31_02755</name>
</gene>
<evidence type="ECO:0000313" key="2">
    <source>
        <dbReference type="EMBL" id="MDT2731175.1"/>
    </source>
</evidence>
<dbReference type="SMART" id="SM00530">
    <property type="entry name" value="HTH_XRE"/>
    <property type="match status" value="1"/>
</dbReference>
<dbReference type="GO" id="GO:0003677">
    <property type="term" value="F:DNA binding"/>
    <property type="evidence" value="ECO:0007669"/>
    <property type="project" value="InterPro"/>
</dbReference>
<evidence type="ECO:0000313" key="3">
    <source>
        <dbReference type="Proteomes" id="UP001180515"/>
    </source>
</evidence>
<dbReference type="SUPFAM" id="SSF47413">
    <property type="entry name" value="lambda repressor-like DNA-binding domains"/>
    <property type="match status" value="1"/>
</dbReference>
<dbReference type="Proteomes" id="UP001180515">
    <property type="component" value="Unassembled WGS sequence"/>
</dbReference>
<name>A0AAE4L0F4_9STRE</name>
<accession>A0AAE4L0F4</accession>
<sequence length="226" mass="26275">MIKNRLAILLAERQLKITKVAKDTGISRNTITSTVQNDGTMIKLDTIETLCNYLNIEPKDFFEYSPFNFKFGLSNFDLEVNKIEFVLKTTNKNKDTGKIVFYSTPEYTINNTEVTNVFELDQTEFENLFLIDEIENNVFKINCKFSRVNDTFDNSFIELPPLLLKEMTDTIKSRIESFIMKAITSDFVFSSLYDSYKSVDANFDDFTEIEENNSFNISIMLFKNNN</sequence>
<dbReference type="PROSITE" id="PS50943">
    <property type="entry name" value="HTH_CROC1"/>
    <property type="match status" value="1"/>
</dbReference>
<dbReference type="Pfam" id="PF13443">
    <property type="entry name" value="HTH_26"/>
    <property type="match status" value="1"/>
</dbReference>
<proteinExistence type="predicted"/>
<protein>
    <submittedName>
        <fullName evidence="2">Helix-turn-helix transcriptional regulator</fullName>
    </submittedName>
</protein>
<dbReference type="RefSeq" id="WP_311981925.1">
    <property type="nucleotide sequence ID" value="NZ_JARQAG010000002.1"/>
</dbReference>
<reference evidence="2" key="1">
    <citation type="submission" date="2023-03" db="EMBL/GenBank/DDBJ databases">
        <authorList>
            <person name="Shen W."/>
            <person name="Cai J."/>
        </authorList>
    </citation>
    <scope>NUCLEOTIDE SEQUENCE</scope>
    <source>
        <strain evidence="2">P82-2</strain>
    </source>
</reference>
<dbReference type="InterPro" id="IPR010982">
    <property type="entry name" value="Lambda_DNA-bd_dom_sf"/>
</dbReference>
<evidence type="ECO:0000259" key="1">
    <source>
        <dbReference type="PROSITE" id="PS50943"/>
    </source>
</evidence>
<dbReference type="InterPro" id="IPR001387">
    <property type="entry name" value="Cro/C1-type_HTH"/>
</dbReference>
<organism evidence="2 3">
    <name type="scientific">Streptococcus parauberis</name>
    <dbReference type="NCBI Taxonomy" id="1348"/>
    <lineage>
        <taxon>Bacteria</taxon>
        <taxon>Bacillati</taxon>
        <taxon>Bacillota</taxon>
        <taxon>Bacilli</taxon>
        <taxon>Lactobacillales</taxon>
        <taxon>Streptococcaceae</taxon>
        <taxon>Streptococcus</taxon>
    </lineage>
</organism>
<feature type="domain" description="HTH cro/C1-type" evidence="1">
    <location>
        <begin position="6"/>
        <end position="61"/>
    </location>
</feature>
<dbReference type="Gene3D" id="1.10.260.40">
    <property type="entry name" value="lambda repressor-like DNA-binding domains"/>
    <property type="match status" value="1"/>
</dbReference>
<dbReference type="AlphaFoldDB" id="A0AAE4L0F4"/>
<dbReference type="EMBL" id="JARQAG010000002">
    <property type="protein sequence ID" value="MDT2731175.1"/>
    <property type="molecule type" value="Genomic_DNA"/>
</dbReference>